<dbReference type="AlphaFoldDB" id="A0A1M5ZL12"/>
<gene>
    <name evidence="1" type="ORF">SAMN02745941_03078</name>
</gene>
<sequence length="152" mass="17188">MGYNKIMSSYYSELTNLVFLLEKYVNSYRLLIGGAGELNGIALAKKKEVKDALKRVDKVGDLIDDLIDILECCQNTYLNYVRLKSDVLIVKTEKDLILTEIDNELLFQNNTRGIIPGENIRRKGPGRIDIDVNVENNDSFPLGFLENIGDNT</sequence>
<evidence type="ECO:0000313" key="1">
    <source>
        <dbReference type="EMBL" id="SHI24864.1"/>
    </source>
</evidence>
<proteinExistence type="predicted"/>
<protein>
    <submittedName>
        <fullName evidence="1">Uncharacterized protein</fullName>
    </submittedName>
</protein>
<dbReference type="Proteomes" id="UP000184241">
    <property type="component" value="Unassembled WGS sequence"/>
</dbReference>
<evidence type="ECO:0000313" key="2">
    <source>
        <dbReference type="Proteomes" id="UP000184241"/>
    </source>
</evidence>
<name>A0A1M5ZL12_9CLOT</name>
<organism evidence="1 2">
    <name type="scientific">Clostridium intestinale DSM 6191</name>
    <dbReference type="NCBI Taxonomy" id="1121320"/>
    <lineage>
        <taxon>Bacteria</taxon>
        <taxon>Bacillati</taxon>
        <taxon>Bacillota</taxon>
        <taxon>Clostridia</taxon>
        <taxon>Eubacteriales</taxon>
        <taxon>Clostridiaceae</taxon>
        <taxon>Clostridium</taxon>
    </lineage>
</organism>
<accession>A0A1M5ZL12</accession>
<dbReference type="EMBL" id="FQXU01000009">
    <property type="protein sequence ID" value="SHI24864.1"/>
    <property type="molecule type" value="Genomic_DNA"/>
</dbReference>
<reference evidence="1 2" key="1">
    <citation type="submission" date="2016-11" db="EMBL/GenBank/DDBJ databases">
        <authorList>
            <person name="Jaros S."/>
            <person name="Januszkiewicz K."/>
            <person name="Wedrychowicz H."/>
        </authorList>
    </citation>
    <scope>NUCLEOTIDE SEQUENCE [LARGE SCALE GENOMIC DNA]</scope>
    <source>
        <strain evidence="1 2">DSM 6191</strain>
    </source>
</reference>